<dbReference type="PANTHER" id="PTHR30363">
    <property type="entry name" value="HTH-TYPE TRANSCRIPTIONAL REGULATOR SRLR-RELATED"/>
    <property type="match status" value="1"/>
</dbReference>
<dbReference type="Gene3D" id="3.40.50.1360">
    <property type="match status" value="1"/>
</dbReference>
<keyword evidence="2 5" id="KW-0238">DNA-binding</keyword>
<dbReference type="Pfam" id="PF00455">
    <property type="entry name" value="DeoRC"/>
    <property type="match status" value="1"/>
</dbReference>
<accession>A0AB39BDI2</accession>
<dbReference type="AlphaFoldDB" id="A0AB39BDI2"/>
<evidence type="ECO:0000256" key="1">
    <source>
        <dbReference type="ARBA" id="ARBA00023015"/>
    </source>
</evidence>
<dbReference type="GO" id="GO:0003700">
    <property type="term" value="F:DNA-binding transcription factor activity"/>
    <property type="evidence" value="ECO:0007669"/>
    <property type="project" value="InterPro"/>
</dbReference>
<evidence type="ECO:0000259" key="4">
    <source>
        <dbReference type="PROSITE" id="PS51000"/>
    </source>
</evidence>
<dbReference type="InterPro" id="IPR037171">
    <property type="entry name" value="NagB/RpiA_transferase-like"/>
</dbReference>
<dbReference type="SMART" id="SM00420">
    <property type="entry name" value="HTH_DEOR"/>
    <property type="match status" value="1"/>
</dbReference>
<dbReference type="InterPro" id="IPR036390">
    <property type="entry name" value="WH_DNA-bd_sf"/>
</dbReference>
<evidence type="ECO:0000256" key="3">
    <source>
        <dbReference type="ARBA" id="ARBA00023163"/>
    </source>
</evidence>
<protein>
    <submittedName>
        <fullName evidence="5">DeoR/GlpR family DNA-binding transcription regulator</fullName>
    </submittedName>
</protein>
<gene>
    <name evidence="5" type="ORF">ABFY20_14345</name>
</gene>
<keyword evidence="1" id="KW-0805">Transcription regulation</keyword>
<sequence>MSDSDETPLIPDQRRELIVKHLRRESVMSYHQLTALLGVSQMTIRRDIAALEAAGRVLATPGGAKISSRLSVEPSRLEKSTQDLIEKDAMAREAARLVSDGMTVFLDAGTTIQAMRPYLDGVADLTVVSNDLAVVSSFLDHPTVDIIALGGRVEKANQSTVGRLAALTLRELSVDVAFLSSSSWDLQRGVTTPAESKVELKKAALEVASEAVLVAGASKYGTFGRYRIFGLDEVDVVITDTALSDAAAAGIREHGAALVLADPGEAARAAG</sequence>
<organism evidence="5">
    <name type="scientific">Herbiconiux sp. A18JL235</name>
    <dbReference type="NCBI Taxonomy" id="3152363"/>
    <lineage>
        <taxon>Bacteria</taxon>
        <taxon>Bacillati</taxon>
        <taxon>Actinomycetota</taxon>
        <taxon>Actinomycetes</taxon>
        <taxon>Micrococcales</taxon>
        <taxon>Microbacteriaceae</taxon>
        <taxon>Herbiconiux</taxon>
    </lineage>
</organism>
<dbReference type="PROSITE" id="PS51000">
    <property type="entry name" value="HTH_DEOR_2"/>
    <property type="match status" value="1"/>
</dbReference>
<evidence type="ECO:0000256" key="2">
    <source>
        <dbReference type="ARBA" id="ARBA00023125"/>
    </source>
</evidence>
<dbReference type="InterPro" id="IPR050313">
    <property type="entry name" value="Carb_Metab_HTH_regulators"/>
</dbReference>
<keyword evidence="3" id="KW-0804">Transcription</keyword>
<dbReference type="InterPro" id="IPR014036">
    <property type="entry name" value="DeoR-like_C"/>
</dbReference>
<dbReference type="PANTHER" id="PTHR30363:SF58">
    <property type="entry name" value="REGULATORY PROTEIN, DEOR FAMILY"/>
    <property type="match status" value="1"/>
</dbReference>
<dbReference type="PROSITE" id="PS00894">
    <property type="entry name" value="HTH_DEOR_1"/>
    <property type="match status" value="1"/>
</dbReference>
<dbReference type="SUPFAM" id="SSF46785">
    <property type="entry name" value="Winged helix' DNA-binding domain"/>
    <property type="match status" value="1"/>
</dbReference>
<dbReference type="PRINTS" id="PR00037">
    <property type="entry name" value="HTHLACR"/>
</dbReference>
<dbReference type="SUPFAM" id="SSF100950">
    <property type="entry name" value="NagB/RpiA/CoA transferase-like"/>
    <property type="match status" value="1"/>
</dbReference>
<feature type="domain" description="HTH deoR-type" evidence="4">
    <location>
        <begin position="11"/>
        <end position="66"/>
    </location>
</feature>
<dbReference type="GO" id="GO:0003677">
    <property type="term" value="F:DNA binding"/>
    <property type="evidence" value="ECO:0007669"/>
    <property type="project" value="UniProtKB-KW"/>
</dbReference>
<dbReference type="Pfam" id="PF08220">
    <property type="entry name" value="HTH_DeoR"/>
    <property type="match status" value="1"/>
</dbReference>
<dbReference type="Gene3D" id="1.10.10.10">
    <property type="entry name" value="Winged helix-like DNA-binding domain superfamily/Winged helix DNA-binding domain"/>
    <property type="match status" value="1"/>
</dbReference>
<dbReference type="InterPro" id="IPR018356">
    <property type="entry name" value="Tscrpt_reg_HTH_DeoR_CS"/>
</dbReference>
<proteinExistence type="predicted"/>
<reference evidence="5" key="1">
    <citation type="submission" date="2024-05" db="EMBL/GenBank/DDBJ databases">
        <title>Herbiconiux sp. A18JL235.</title>
        <authorList>
            <person name="Zhang G."/>
        </authorList>
    </citation>
    <scope>NUCLEOTIDE SEQUENCE</scope>
    <source>
        <strain evidence="5">A18JL235</strain>
    </source>
</reference>
<dbReference type="SMART" id="SM01134">
    <property type="entry name" value="DeoRC"/>
    <property type="match status" value="1"/>
</dbReference>
<evidence type="ECO:0000313" key="5">
    <source>
        <dbReference type="EMBL" id="XDI04504.1"/>
    </source>
</evidence>
<name>A0AB39BDI2_9MICO</name>
<dbReference type="RefSeq" id="WP_368496907.1">
    <property type="nucleotide sequence ID" value="NZ_CP162511.1"/>
</dbReference>
<dbReference type="InterPro" id="IPR036388">
    <property type="entry name" value="WH-like_DNA-bd_sf"/>
</dbReference>
<dbReference type="EMBL" id="CP162511">
    <property type="protein sequence ID" value="XDI04504.1"/>
    <property type="molecule type" value="Genomic_DNA"/>
</dbReference>
<dbReference type="InterPro" id="IPR001034">
    <property type="entry name" value="DeoR_HTH"/>
</dbReference>